<accession>A0A0F9K6H2</accession>
<name>A0A0F9K6H2_9ZZZZ</name>
<feature type="non-terminal residue" evidence="1">
    <location>
        <position position="1"/>
    </location>
</feature>
<dbReference type="AlphaFoldDB" id="A0A0F9K6H2"/>
<protein>
    <submittedName>
        <fullName evidence="1">Uncharacterized protein</fullName>
    </submittedName>
</protein>
<proteinExistence type="predicted"/>
<evidence type="ECO:0000313" key="1">
    <source>
        <dbReference type="EMBL" id="KKM77754.1"/>
    </source>
</evidence>
<gene>
    <name evidence="1" type="ORF">LCGC14_1366760</name>
</gene>
<dbReference type="EMBL" id="LAZR01008595">
    <property type="protein sequence ID" value="KKM77754.1"/>
    <property type="molecule type" value="Genomic_DNA"/>
</dbReference>
<reference evidence="1" key="1">
    <citation type="journal article" date="2015" name="Nature">
        <title>Complex archaea that bridge the gap between prokaryotes and eukaryotes.</title>
        <authorList>
            <person name="Spang A."/>
            <person name="Saw J.H."/>
            <person name="Jorgensen S.L."/>
            <person name="Zaremba-Niedzwiedzka K."/>
            <person name="Martijn J."/>
            <person name="Lind A.E."/>
            <person name="van Eijk R."/>
            <person name="Schleper C."/>
            <person name="Guy L."/>
            <person name="Ettema T.J."/>
        </authorList>
    </citation>
    <scope>NUCLEOTIDE SEQUENCE</scope>
</reference>
<sequence length="43" mass="4775">IGQNNWSGGEGLELLSKELALEWMEANGTVAEIEEHFEDIEEG</sequence>
<organism evidence="1">
    <name type="scientific">marine sediment metagenome</name>
    <dbReference type="NCBI Taxonomy" id="412755"/>
    <lineage>
        <taxon>unclassified sequences</taxon>
        <taxon>metagenomes</taxon>
        <taxon>ecological metagenomes</taxon>
    </lineage>
</organism>
<comment type="caution">
    <text evidence="1">The sequence shown here is derived from an EMBL/GenBank/DDBJ whole genome shotgun (WGS) entry which is preliminary data.</text>
</comment>